<dbReference type="Proteomes" id="UP000076480">
    <property type="component" value="Unassembled WGS sequence"/>
</dbReference>
<dbReference type="PATRIC" id="fig|33960.6.peg.3581"/>
<dbReference type="PANTHER" id="PTHR43355:SF2">
    <property type="entry name" value="FLAVIN REDUCTASE (NADPH)"/>
    <property type="match status" value="1"/>
</dbReference>
<dbReference type="GO" id="GO:0042602">
    <property type="term" value="F:riboflavin reductase (NADPH) activity"/>
    <property type="evidence" value="ECO:0007669"/>
    <property type="project" value="TreeGrafter"/>
</dbReference>
<keyword evidence="3" id="KW-1185">Reference proteome</keyword>
<dbReference type="PANTHER" id="PTHR43355">
    <property type="entry name" value="FLAVIN REDUCTASE (NADPH)"/>
    <property type="match status" value="1"/>
</dbReference>
<dbReference type="EMBL" id="JYDC01000093">
    <property type="protein sequence ID" value="KZL36183.1"/>
    <property type="molecule type" value="Genomic_DNA"/>
</dbReference>
<evidence type="ECO:0000259" key="1">
    <source>
        <dbReference type="Pfam" id="PF13460"/>
    </source>
</evidence>
<dbReference type="InterPro" id="IPR051606">
    <property type="entry name" value="Polyketide_Oxido-like"/>
</dbReference>
<comment type="caution">
    <text evidence="2">The sequence shown here is derived from an EMBL/GenBank/DDBJ whole genome shotgun (WGS) entry which is preliminary data.</text>
</comment>
<feature type="domain" description="NAD(P)-binding" evidence="1">
    <location>
        <begin position="9"/>
        <end position="191"/>
    </location>
</feature>
<dbReference type="SUPFAM" id="SSF51735">
    <property type="entry name" value="NAD(P)-binding Rossmann-fold domains"/>
    <property type="match status" value="1"/>
</dbReference>
<gene>
    <name evidence="2" type="ORF">TY91_14100</name>
</gene>
<accession>A0A166G018</accession>
<protein>
    <recommendedName>
        <fullName evidence="1">NAD(P)-binding domain-containing protein</fullName>
    </recommendedName>
</protein>
<dbReference type="AlphaFoldDB" id="A0A166G018"/>
<evidence type="ECO:0000313" key="2">
    <source>
        <dbReference type="EMBL" id="KZL36183.1"/>
    </source>
</evidence>
<evidence type="ECO:0000313" key="3">
    <source>
        <dbReference type="Proteomes" id="UP000076480"/>
    </source>
</evidence>
<dbReference type="Pfam" id="PF13460">
    <property type="entry name" value="NAD_binding_10"/>
    <property type="match status" value="1"/>
</dbReference>
<organism evidence="2 3">
    <name type="scientific">Secundilactobacillus collinoides</name>
    <name type="common">Lactobacillus collinoides</name>
    <dbReference type="NCBI Taxonomy" id="33960"/>
    <lineage>
        <taxon>Bacteria</taxon>
        <taxon>Bacillati</taxon>
        <taxon>Bacillota</taxon>
        <taxon>Bacilli</taxon>
        <taxon>Lactobacillales</taxon>
        <taxon>Lactobacillaceae</taxon>
        <taxon>Secundilactobacillus</taxon>
    </lineage>
</organism>
<dbReference type="Gene3D" id="3.40.50.720">
    <property type="entry name" value="NAD(P)-binding Rossmann-like Domain"/>
    <property type="match status" value="1"/>
</dbReference>
<dbReference type="InterPro" id="IPR036291">
    <property type="entry name" value="NAD(P)-bd_dom_sf"/>
</dbReference>
<dbReference type="GO" id="GO:0004074">
    <property type="term" value="F:biliverdin reductase [NAD(P)H] activity"/>
    <property type="evidence" value="ECO:0007669"/>
    <property type="project" value="TreeGrafter"/>
</dbReference>
<sequence length="205" mass="21879">MMKKVLILGAGGQIAQFAEAELAGKADLTLFLRHPEKLSQPVGTVITGDVFDTDQLAAAMKGQDIVYSNLGPQPMAKMAKAVIAAAEKAGVQRLIWVATVGIYREEPADHVAEVEAIYGAADDPTSYFGDERVGADLIEASSLTSTIIRPNTLTNGTAVEEVVVNGRHDTVSGQPIARRTVAHFISELVLNDDQYENESIAISTK</sequence>
<reference evidence="2 3" key="1">
    <citation type="submission" date="2015-02" db="EMBL/GenBank/DDBJ databases">
        <title>Draft genome sequence of Lactobacillus collinoides CUPV2371 isolated from a natural cider, the first genome sequence of a strain of this species.</title>
        <authorList>
            <person name="Puertas A.I."/>
            <person name="Spano G."/>
            <person name="Capozzi V."/>
            <person name="Lamontanara A."/>
            <person name="Orru L."/>
            <person name="Duenas M.T."/>
        </authorList>
    </citation>
    <scope>NUCLEOTIDE SEQUENCE [LARGE SCALE GENOMIC DNA]</scope>
    <source>
        <strain evidence="2 3">237</strain>
    </source>
</reference>
<proteinExistence type="predicted"/>
<dbReference type="InterPro" id="IPR016040">
    <property type="entry name" value="NAD(P)-bd_dom"/>
</dbReference>
<name>A0A166G018_SECCO</name>